<accession>A0A7W6GQ34</accession>
<dbReference type="EMBL" id="JACIEB010000007">
    <property type="protein sequence ID" value="MBB3983177.1"/>
    <property type="molecule type" value="Genomic_DNA"/>
</dbReference>
<evidence type="ECO:0000313" key="2">
    <source>
        <dbReference type="Proteomes" id="UP000552757"/>
    </source>
</evidence>
<dbReference type="RefSeq" id="WP_150411983.1">
    <property type="nucleotide sequence ID" value="NZ_JACIEB010000007.1"/>
</dbReference>
<proteinExistence type="predicted"/>
<name>A0A7W6GQ34_9SPHN</name>
<dbReference type="Proteomes" id="UP000552757">
    <property type="component" value="Unassembled WGS sequence"/>
</dbReference>
<reference evidence="1 2" key="1">
    <citation type="submission" date="2020-08" db="EMBL/GenBank/DDBJ databases">
        <title>Genomic Encyclopedia of Type Strains, Phase IV (KMG-IV): sequencing the most valuable type-strain genomes for metagenomic binning, comparative biology and taxonomic classification.</title>
        <authorList>
            <person name="Goeker M."/>
        </authorList>
    </citation>
    <scope>NUCLEOTIDE SEQUENCE [LARGE SCALE GENOMIC DNA]</scope>
    <source>
        <strain evidence="1 2">DSM 29348</strain>
    </source>
</reference>
<dbReference type="AlphaFoldDB" id="A0A7W6GQ34"/>
<evidence type="ECO:0000313" key="1">
    <source>
        <dbReference type="EMBL" id="MBB3983177.1"/>
    </source>
</evidence>
<protein>
    <submittedName>
        <fullName evidence="1">Uncharacterized protein</fullName>
    </submittedName>
</protein>
<comment type="caution">
    <text evidence="1">The sequence shown here is derived from an EMBL/GenBank/DDBJ whole genome shotgun (WGS) entry which is preliminary data.</text>
</comment>
<keyword evidence="2" id="KW-1185">Reference proteome</keyword>
<gene>
    <name evidence="1" type="ORF">GGR44_002864</name>
</gene>
<sequence length="173" mass="19219">MNAETKILPQSDDALWSRVVHDVNAWRGACLQCFSAAEAGVTETLLSLSTVPEKGAAVRLRHLTGQRFDDIAAVLGTEGAFAAEGKAAFKAIEAFRAHERLRTFLAHGVAKIAVERTDKWIVVYRQVSIRARQPERTMLLVEEAEGLEMLADIRRKSQQLCSILANLRHQLVK</sequence>
<organism evidence="1 2">
    <name type="scientific">Sphingobium fontiphilum</name>
    <dbReference type="NCBI Taxonomy" id="944425"/>
    <lineage>
        <taxon>Bacteria</taxon>
        <taxon>Pseudomonadati</taxon>
        <taxon>Pseudomonadota</taxon>
        <taxon>Alphaproteobacteria</taxon>
        <taxon>Sphingomonadales</taxon>
        <taxon>Sphingomonadaceae</taxon>
        <taxon>Sphingobium</taxon>
    </lineage>
</organism>